<evidence type="ECO:0000259" key="13">
    <source>
        <dbReference type="Pfam" id="PF23097"/>
    </source>
</evidence>
<dbReference type="KEGG" id="kaf:KAFR_0F03630"/>
<evidence type="ECO:0000256" key="5">
    <source>
        <dbReference type="ARBA" id="ARBA00022553"/>
    </source>
</evidence>
<feature type="compositionally biased region" description="Acidic residues" evidence="11">
    <location>
        <begin position="546"/>
        <end position="564"/>
    </location>
</feature>
<gene>
    <name evidence="15" type="primary">KAFR0F03630</name>
    <name evidence="15" type="ORF">KAFR_0F03630</name>
</gene>
<keyword evidence="5" id="KW-0597">Phosphoprotein</keyword>
<dbReference type="InterPro" id="IPR036322">
    <property type="entry name" value="WD40_repeat_dom_sf"/>
</dbReference>
<dbReference type="RefSeq" id="XP_003958094.1">
    <property type="nucleotide sequence ID" value="XM_003958045.1"/>
</dbReference>
<feature type="compositionally biased region" description="Basic and acidic residues" evidence="11">
    <location>
        <begin position="533"/>
        <end position="545"/>
    </location>
</feature>
<comment type="subcellular location">
    <subcellularLocation>
        <location evidence="1">Nucleus</location>
        <location evidence="1">Nucleolus</location>
    </subcellularLocation>
</comment>
<evidence type="ECO:0000256" key="6">
    <source>
        <dbReference type="ARBA" id="ARBA00022574"/>
    </source>
</evidence>
<dbReference type="InParanoid" id="H2AX59"/>
<dbReference type="InterPro" id="IPR015943">
    <property type="entry name" value="WD40/YVTN_repeat-like_dom_sf"/>
</dbReference>
<dbReference type="InterPro" id="IPR012580">
    <property type="entry name" value="NUC153"/>
</dbReference>
<dbReference type="eggNOG" id="KOG2321">
    <property type="taxonomic scope" value="Eukaryota"/>
</dbReference>
<feature type="region of interest" description="Disordered" evidence="11">
    <location>
        <begin position="523"/>
        <end position="693"/>
    </location>
</feature>
<evidence type="ECO:0000256" key="10">
    <source>
        <dbReference type="ARBA" id="ARBA00064135"/>
    </source>
</evidence>
<dbReference type="FunCoup" id="H2AX59">
    <property type="interactions" value="1362"/>
</dbReference>
<evidence type="ECO:0000256" key="1">
    <source>
        <dbReference type="ARBA" id="ARBA00004604"/>
    </source>
</evidence>
<feature type="compositionally biased region" description="Basic and acidic residues" evidence="11">
    <location>
        <begin position="621"/>
        <end position="643"/>
    </location>
</feature>
<dbReference type="GeneID" id="13884427"/>
<dbReference type="Pfam" id="PF08159">
    <property type="entry name" value="NUC153"/>
    <property type="match status" value="1"/>
</dbReference>
<comment type="function">
    <text evidence="9">May be involved in rRNA-processing and ribosome biosynthesis.</text>
</comment>
<dbReference type="InterPro" id="IPR056551">
    <property type="entry name" value="Beta-prop_NOL10_N"/>
</dbReference>
<comment type="similarity">
    <text evidence="2">Belongs to the WD repeat NOL10/ENP2 family.</text>
</comment>
<dbReference type="GO" id="GO:0030686">
    <property type="term" value="C:90S preribosome"/>
    <property type="evidence" value="ECO:0007669"/>
    <property type="project" value="TreeGrafter"/>
</dbReference>
<organism evidence="15 16">
    <name type="scientific">Kazachstania africana (strain ATCC 22294 / BCRC 22015 / CBS 2517 / CECT 1963 / NBRC 1671 / NRRL Y-8276)</name>
    <name type="common">Yeast</name>
    <name type="synonym">Kluyveromyces africanus</name>
    <dbReference type="NCBI Taxonomy" id="1071382"/>
    <lineage>
        <taxon>Eukaryota</taxon>
        <taxon>Fungi</taxon>
        <taxon>Dikarya</taxon>
        <taxon>Ascomycota</taxon>
        <taxon>Saccharomycotina</taxon>
        <taxon>Saccharomycetes</taxon>
        <taxon>Saccharomycetales</taxon>
        <taxon>Saccharomycetaceae</taxon>
        <taxon>Kazachstania</taxon>
    </lineage>
</organism>
<dbReference type="GO" id="GO:0000462">
    <property type="term" value="P:maturation of SSU-rRNA from tricistronic rRNA transcript (SSU-rRNA, 5.8S rRNA, LSU-rRNA)"/>
    <property type="evidence" value="ECO:0007669"/>
    <property type="project" value="EnsemblFungi"/>
</dbReference>
<sequence>MVLKSTSASDVSVYQVSGTNVSRSLPDWIAKKRKRELKNDLEYQNRVELIQDFEFSEASNKIKVTKDGQYAMATGTYKPQIHVYDFDNLSMKFDRHTDAENIDFLILSDDWTKSVHLQNDRSIQFQNKGGIHYTTRIPKFGRSLAYNEVNCDLYVGASSNELYRLNLEQGRFLNPFKLDTEGVNHVSMNAVNGLVSVAVEDSVVEFWDPRARSRVAKLYLENHFDSNPFQVTTTSFRSDGLNFACGTSNGYSYLYDLRTSEPAMVKDQGYGFEVKKIIWLDNIGGVENKILTCDKRSAKIWDRIDGKAYASMEPNVDINDIEHIPGTGMFFTANEGIPLHTYYIPNLGPSPRWCSFLDSITEELEEKPSDSVYSNYRFITKGDVKKLNIGHLVGSKVLRAYMHGFFINSELYDKLALIANPNAYQDEREREIRRRIEKERESRIRSSGAVQKPKVKVNKTLVDKLSEKRGDSVADKVLTDDRFKEMFEDEEFQVDENDYDYKQLNPVKSARETEEGAAKRIRALTAAEESDEERIAMRERGRGAYDDEDEAESESESESDEDKELDEKTQKKIQKQLKSIERRKRENEQTANFMSEMKVGSLSSSSDKSSKVTFADQVSALDKEAQEKKSDDSIMRRNHRGEAELTFVPKKKEKKPTKKQVESNDEASQKDNGRTKQRFSGRRSASKNTFREM</sequence>
<feature type="compositionally biased region" description="Basic and acidic residues" evidence="11">
    <location>
        <begin position="659"/>
        <end position="674"/>
    </location>
</feature>
<evidence type="ECO:0000256" key="8">
    <source>
        <dbReference type="ARBA" id="ARBA00023242"/>
    </source>
</evidence>
<dbReference type="PANTHER" id="PTHR14927:SF0">
    <property type="entry name" value="NUCLEOLAR PROTEIN 10"/>
    <property type="match status" value="1"/>
</dbReference>
<feature type="compositionally biased region" description="Basic residues" evidence="11">
    <location>
        <begin position="675"/>
        <end position="685"/>
    </location>
</feature>
<reference evidence="15 16" key="1">
    <citation type="journal article" date="2011" name="Proc. Natl. Acad. Sci. U.S.A.">
        <title>Evolutionary erosion of yeast sex chromosomes by mating-type switching accidents.</title>
        <authorList>
            <person name="Gordon J.L."/>
            <person name="Armisen D."/>
            <person name="Proux-Wera E."/>
            <person name="Oheigeartaigh S.S."/>
            <person name="Byrne K.P."/>
            <person name="Wolfe K.H."/>
        </authorList>
    </citation>
    <scope>NUCLEOTIDE SEQUENCE [LARGE SCALE GENOMIC DNA]</scope>
    <source>
        <strain evidence="16">ATCC 22294 / BCRC 22015 / CBS 2517 / CECT 1963 / NBRC 1671 / NRRL Y-8276</strain>
    </source>
</reference>
<dbReference type="Pfam" id="PF23098">
    <property type="entry name" value="Beta-prop_NOL10_N"/>
    <property type="match status" value="1"/>
</dbReference>
<dbReference type="STRING" id="1071382.H2AX59"/>
<evidence type="ECO:0000313" key="15">
    <source>
        <dbReference type="EMBL" id="CCF58959.1"/>
    </source>
</evidence>
<dbReference type="AlphaFoldDB" id="H2AX59"/>
<keyword evidence="7" id="KW-0677">Repeat</keyword>
<keyword evidence="6" id="KW-0853">WD repeat</keyword>
<dbReference type="Pfam" id="PF23097">
    <property type="entry name" value="NOL10_2nd"/>
    <property type="match status" value="1"/>
</dbReference>
<evidence type="ECO:0000259" key="12">
    <source>
        <dbReference type="Pfam" id="PF08159"/>
    </source>
</evidence>
<accession>H2AX59</accession>
<dbReference type="HOGENOM" id="CLU_009923_0_0_1"/>
<dbReference type="SUPFAM" id="SSF50978">
    <property type="entry name" value="WD40 repeat-like"/>
    <property type="match status" value="1"/>
</dbReference>
<dbReference type="Gene3D" id="2.130.10.10">
    <property type="entry name" value="YVTN repeat-like/Quinoprotein amine dehydrogenase"/>
    <property type="match status" value="1"/>
</dbReference>
<evidence type="ECO:0000256" key="2">
    <source>
        <dbReference type="ARBA" id="ARBA00005264"/>
    </source>
</evidence>
<keyword evidence="4" id="KW-0698">rRNA processing</keyword>
<dbReference type="InterPro" id="IPR056550">
    <property type="entry name" value="NOL10_2nd"/>
</dbReference>
<dbReference type="FunFam" id="2.130.10.10:FF:000537">
    <property type="entry name" value="Ribosome biogenesis protein ENP2"/>
    <property type="match status" value="1"/>
</dbReference>
<dbReference type="InterPro" id="IPR040382">
    <property type="entry name" value="NOL10/Enp2"/>
</dbReference>
<protein>
    <submittedName>
        <fullName evidence="15">Uncharacterized protein</fullName>
    </submittedName>
</protein>
<dbReference type="OrthoDB" id="273340at2759"/>
<dbReference type="Proteomes" id="UP000005220">
    <property type="component" value="Chromosome 6"/>
</dbReference>
<evidence type="ECO:0000256" key="4">
    <source>
        <dbReference type="ARBA" id="ARBA00022552"/>
    </source>
</evidence>
<name>H2AX59_KAZAF</name>
<dbReference type="GO" id="GO:0032040">
    <property type="term" value="C:small-subunit processome"/>
    <property type="evidence" value="ECO:0007669"/>
    <property type="project" value="EnsemblFungi"/>
</dbReference>
<keyword evidence="16" id="KW-1185">Reference proteome</keyword>
<evidence type="ECO:0000256" key="9">
    <source>
        <dbReference type="ARBA" id="ARBA00058105"/>
    </source>
</evidence>
<evidence type="ECO:0000313" key="16">
    <source>
        <dbReference type="Proteomes" id="UP000005220"/>
    </source>
</evidence>
<keyword evidence="8" id="KW-0539">Nucleus</keyword>
<feature type="domain" description="Nucleolar protein 10-like second" evidence="13">
    <location>
        <begin position="372"/>
        <end position="420"/>
    </location>
</feature>
<feature type="domain" description="NUC153" evidence="12">
    <location>
        <begin position="480"/>
        <end position="508"/>
    </location>
</feature>
<feature type="compositionally biased region" description="Basic and acidic residues" evidence="11">
    <location>
        <begin position="578"/>
        <end position="588"/>
    </location>
</feature>
<dbReference type="EMBL" id="HE650826">
    <property type="protein sequence ID" value="CCF58959.1"/>
    <property type="molecule type" value="Genomic_DNA"/>
</dbReference>
<evidence type="ECO:0000256" key="3">
    <source>
        <dbReference type="ARBA" id="ARBA00022517"/>
    </source>
</evidence>
<feature type="domain" description="Nucleolar protein 10-like N-terminal" evidence="14">
    <location>
        <begin position="21"/>
        <end position="367"/>
    </location>
</feature>
<feature type="compositionally biased region" description="Basic residues" evidence="11">
    <location>
        <begin position="649"/>
        <end position="658"/>
    </location>
</feature>
<evidence type="ECO:0000256" key="11">
    <source>
        <dbReference type="SAM" id="MobiDB-lite"/>
    </source>
</evidence>
<evidence type="ECO:0000259" key="14">
    <source>
        <dbReference type="Pfam" id="PF23098"/>
    </source>
</evidence>
<evidence type="ECO:0000256" key="7">
    <source>
        <dbReference type="ARBA" id="ARBA00022737"/>
    </source>
</evidence>
<dbReference type="PANTHER" id="PTHR14927">
    <property type="entry name" value="NUCLEOLAR PROTEIN 10"/>
    <property type="match status" value="1"/>
</dbReference>
<keyword evidence="3" id="KW-0690">Ribosome biogenesis</keyword>
<proteinExistence type="inferred from homology"/>
<comment type="subunit">
    <text evidence="10">Component of the 90S pre-ribosomes.</text>
</comment>